<dbReference type="STRING" id="1189621.A3SI_16280"/>
<dbReference type="InterPro" id="IPR020568">
    <property type="entry name" value="Ribosomal_Su5_D2-typ_SF"/>
</dbReference>
<comment type="caution">
    <text evidence="6">The sequence shown here is derived from an EMBL/GenBank/DDBJ whole genome shotgun (WGS) entry which is preliminary data.</text>
</comment>
<keyword evidence="5" id="KW-0694">RNA-binding</keyword>
<organism evidence="6 7">
    <name type="scientific">Nitritalea halalkaliphila LW7</name>
    <dbReference type="NCBI Taxonomy" id="1189621"/>
    <lineage>
        <taxon>Bacteria</taxon>
        <taxon>Pseudomonadati</taxon>
        <taxon>Bacteroidota</taxon>
        <taxon>Cytophagia</taxon>
        <taxon>Cytophagales</taxon>
        <taxon>Cyclobacteriaceae</taxon>
        <taxon>Nitritalea</taxon>
    </lineage>
</organism>
<gene>
    <name evidence="6" type="ORF">A3SI_16280</name>
</gene>
<keyword evidence="7" id="KW-1185">Reference proteome</keyword>
<evidence type="ECO:0000256" key="4">
    <source>
        <dbReference type="ARBA" id="ARBA00022801"/>
    </source>
</evidence>
<keyword evidence="3" id="KW-0255">Endonuclease</keyword>
<dbReference type="EMBL" id="AJYA01000045">
    <property type="protein sequence ID" value="EIM74340.1"/>
    <property type="molecule type" value="Genomic_DNA"/>
</dbReference>
<evidence type="ECO:0000313" key="7">
    <source>
        <dbReference type="Proteomes" id="UP000005551"/>
    </source>
</evidence>
<dbReference type="SUPFAM" id="SSF54211">
    <property type="entry name" value="Ribosomal protein S5 domain 2-like"/>
    <property type="match status" value="1"/>
</dbReference>
<dbReference type="AlphaFoldDB" id="I5BXN8"/>
<keyword evidence="1" id="KW-0819">tRNA processing</keyword>
<dbReference type="GO" id="GO:0008033">
    <property type="term" value="P:tRNA processing"/>
    <property type="evidence" value="ECO:0007669"/>
    <property type="project" value="UniProtKB-KW"/>
</dbReference>
<dbReference type="InterPro" id="IPR014721">
    <property type="entry name" value="Ribsml_uS5_D2-typ_fold_subgr"/>
</dbReference>
<dbReference type="InterPro" id="IPR000100">
    <property type="entry name" value="RNase_P"/>
</dbReference>
<dbReference type="GO" id="GO:0004526">
    <property type="term" value="F:ribonuclease P activity"/>
    <property type="evidence" value="ECO:0007669"/>
    <property type="project" value="InterPro"/>
</dbReference>
<proteinExistence type="predicted"/>
<dbReference type="GO" id="GO:0000049">
    <property type="term" value="F:tRNA binding"/>
    <property type="evidence" value="ECO:0007669"/>
    <property type="project" value="InterPro"/>
</dbReference>
<evidence type="ECO:0000256" key="3">
    <source>
        <dbReference type="ARBA" id="ARBA00022759"/>
    </source>
</evidence>
<keyword evidence="2" id="KW-0540">Nuclease</keyword>
<keyword evidence="4" id="KW-0378">Hydrolase</keyword>
<evidence type="ECO:0000256" key="1">
    <source>
        <dbReference type="ARBA" id="ARBA00022694"/>
    </source>
</evidence>
<dbReference type="Proteomes" id="UP000005551">
    <property type="component" value="Unassembled WGS sequence"/>
</dbReference>
<name>I5BXN8_9BACT</name>
<evidence type="ECO:0000256" key="5">
    <source>
        <dbReference type="ARBA" id="ARBA00022884"/>
    </source>
</evidence>
<evidence type="ECO:0000313" key="6">
    <source>
        <dbReference type="EMBL" id="EIM74340.1"/>
    </source>
</evidence>
<protein>
    <submittedName>
        <fullName evidence="6">Ribonuclease p protein component</fullName>
    </submittedName>
</protein>
<reference evidence="6 7" key="1">
    <citation type="submission" date="2012-05" db="EMBL/GenBank/DDBJ databases">
        <title>Genome sequence of Nitritalea halalkaliphila LW7.</title>
        <authorList>
            <person name="Jangir P.K."/>
            <person name="Singh A."/>
            <person name="Shivaji S."/>
            <person name="Sharma R."/>
        </authorList>
    </citation>
    <scope>NUCLEOTIDE SEQUENCE [LARGE SCALE GENOMIC DNA]</scope>
    <source>
        <strain evidence="6 7">LW7</strain>
    </source>
</reference>
<dbReference type="RefSeq" id="WP_009056671.1">
    <property type="nucleotide sequence ID" value="NZ_AJYA01000045.1"/>
</dbReference>
<dbReference type="Pfam" id="PF00825">
    <property type="entry name" value="Ribonuclease_P"/>
    <property type="match status" value="1"/>
</dbReference>
<sequence length="107" mass="12391">MIKGSSFFLYPFKVICLPAPEQEGHAVLFSIPKKKIRGAVERNLLKRRCREAYRLQVGEVLTGNIPQRIAFIYTERKVQPYALIEKRMRRCLEQIQERAAAQQASKA</sequence>
<dbReference type="Gene3D" id="3.30.230.10">
    <property type="match status" value="1"/>
</dbReference>
<evidence type="ECO:0000256" key="2">
    <source>
        <dbReference type="ARBA" id="ARBA00022722"/>
    </source>
</evidence>
<accession>I5BXN8</accession>